<dbReference type="Pfam" id="PF04338">
    <property type="entry name" value="DUF481"/>
    <property type="match status" value="1"/>
</dbReference>
<gene>
    <name evidence="2" type="ORF">SAMN05216210_0857</name>
</gene>
<protein>
    <recommendedName>
        <fullName evidence="4">Salt-induced outer membrane protein YdiY</fullName>
    </recommendedName>
</protein>
<sequence length="333" mass="37967">MLRAVCLSLLLCCAPLSVADTVWLDNGDRISGSIDWIEGGKLLVRTEFAGAITVDLEQVVTLEADGPLLVRRVGQTDRVQGVKVAEQSGMVVLQNGSADVVALSELQQVLAPQPLIADARWEGNARAALDIRDSEIKRRDLDVALDTQVRLGDWRHGIGAEYERDKSDGTKIRHNWEADYDLSWFFAEKWFWNTSLGYRRDYMGDIAMRRQVGMGPGYEWWNNPLGRFETAARLDYIEAKERNGDTLNATAAVLEWSYRRFLWGKRFELFHNAETVFADDALIRYGVDADLGMRYLLNSWMTLSVLADWDYLRSSQGQDVNDRRYRFALGVNW</sequence>
<evidence type="ECO:0000313" key="3">
    <source>
        <dbReference type="Proteomes" id="UP000243924"/>
    </source>
</evidence>
<keyword evidence="1" id="KW-0732">Signal</keyword>
<dbReference type="InterPro" id="IPR007433">
    <property type="entry name" value="DUF481"/>
</dbReference>
<accession>A0A1H2EMB1</accession>
<dbReference type="RefSeq" id="WP_157719077.1">
    <property type="nucleotide sequence ID" value="NZ_LT629787.1"/>
</dbReference>
<dbReference type="OrthoDB" id="9806250at2"/>
<feature type="chain" id="PRO_5009273160" description="Salt-induced outer membrane protein YdiY" evidence="1">
    <location>
        <begin position="20"/>
        <end position="333"/>
    </location>
</feature>
<dbReference type="EMBL" id="LT629787">
    <property type="protein sequence ID" value="SDT96184.1"/>
    <property type="molecule type" value="Genomic_DNA"/>
</dbReference>
<keyword evidence="3" id="KW-1185">Reference proteome</keyword>
<feature type="signal peptide" evidence="1">
    <location>
        <begin position="1"/>
        <end position="19"/>
    </location>
</feature>
<evidence type="ECO:0008006" key="4">
    <source>
        <dbReference type="Google" id="ProtNLM"/>
    </source>
</evidence>
<dbReference type="STRING" id="1434072.SAMN05216210_0857"/>
<evidence type="ECO:0000256" key="1">
    <source>
        <dbReference type="SAM" id="SignalP"/>
    </source>
</evidence>
<reference evidence="3" key="1">
    <citation type="submission" date="2016-10" db="EMBL/GenBank/DDBJ databases">
        <authorList>
            <person name="Varghese N."/>
            <person name="Submissions S."/>
        </authorList>
    </citation>
    <scope>NUCLEOTIDE SEQUENCE [LARGE SCALE GENOMIC DNA]</scope>
    <source>
        <strain evidence="3">CECT 8338</strain>
    </source>
</reference>
<organism evidence="2 3">
    <name type="scientific">Halopseudomonas salegens</name>
    <dbReference type="NCBI Taxonomy" id="1434072"/>
    <lineage>
        <taxon>Bacteria</taxon>
        <taxon>Pseudomonadati</taxon>
        <taxon>Pseudomonadota</taxon>
        <taxon>Gammaproteobacteria</taxon>
        <taxon>Pseudomonadales</taxon>
        <taxon>Pseudomonadaceae</taxon>
        <taxon>Halopseudomonas</taxon>
    </lineage>
</organism>
<dbReference type="Proteomes" id="UP000243924">
    <property type="component" value="Chromosome I"/>
</dbReference>
<name>A0A1H2EMB1_9GAMM</name>
<evidence type="ECO:0000313" key="2">
    <source>
        <dbReference type="EMBL" id="SDT96184.1"/>
    </source>
</evidence>
<dbReference type="AlphaFoldDB" id="A0A1H2EMB1"/>
<proteinExistence type="predicted"/>